<dbReference type="SUPFAM" id="SSF54427">
    <property type="entry name" value="NTF2-like"/>
    <property type="match status" value="1"/>
</dbReference>
<sequence length="157" mass="17166">MNTLTTSAVVLALAAIAAAGYFYITAQTALAERAQEEENKKLVLTAYQALFGDHDLSALEKYWGEPYIQHNPLVPNGKAALGAFVQSMIDAGAPKSTLDVKRVAAEGDYVWVHLRSSFGEQEVAIVDIFRVEQGKIVEHWDVIQPVPVESANSNTMF</sequence>
<dbReference type="Proteomes" id="UP000178794">
    <property type="component" value="Unassembled WGS sequence"/>
</dbReference>
<dbReference type="InterPro" id="IPR032710">
    <property type="entry name" value="NTF2-like_dom_sf"/>
</dbReference>
<protein>
    <recommendedName>
        <fullName evidence="1">SnoaL-like domain-containing protein</fullName>
    </recommendedName>
</protein>
<dbReference type="InterPro" id="IPR037401">
    <property type="entry name" value="SnoaL-like"/>
</dbReference>
<dbReference type="STRING" id="1798492.A3C89_01885"/>
<dbReference type="InterPro" id="IPR009959">
    <property type="entry name" value="Cyclase_SnoaL-like"/>
</dbReference>
<dbReference type="GO" id="GO:0030638">
    <property type="term" value="P:polyketide metabolic process"/>
    <property type="evidence" value="ECO:0007669"/>
    <property type="project" value="InterPro"/>
</dbReference>
<evidence type="ECO:0000259" key="1">
    <source>
        <dbReference type="Pfam" id="PF12680"/>
    </source>
</evidence>
<feature type="domain" description="SnoaL-like" evidence="1">
    <location>
        <begin position="45"/>
        <end position="139"/>
    </location>
</feature>
<dbReference type="EMBL" id="MFLF01000020">
    <property type="protein sequence ID" value="OGG59137.1"/>
    <property type="molecule type" value="Genomic_DNA"/>
</dbReference>
<reference evidence="2 3" key="1">
    <citation type="journal article" date="2016" name="Nat. Commun.">
        <title>Thousands of microbial genomes shed light on interconnected biogeochemical processes in an aquifer system.</title>
        <authorList>
            <person name="Anantharaman K."/>
            <person name="Brown C.T."/>
            <person name="Hug L.A."/>
            <person name="Sharon I."/>
            <person name="Castelle C.J."/>
            <person name="Probst A.J."/>
            <person name="Thomas B.C."/>
            <person name="Singh A."/>
            <person name="Wilkins M.J."/>
            <person name="Karaoz U."/>
            <person name="Brodie E.L."/>
            <person name="Williams K.H."/>
            <person name="Hubbard S.S."/>
            <person name="Banfield J.F."/>
        </authorList>
    </citation>
    <scope>NUCLEOTIDE SEQUENCE [LARGE SCALE GENOMIC DNA]</scope>
</reference>
<dbReference type="AlphaFoldDB" id="A0A1F6DCU2"/>
<dbReference type="PANTHER" id="PTHR38436">
    <property type="entry name" value="POLYKETIDE CYCLASE SNOAL-LIKE DOMAIN"/>
    <property type="match status" value="1"/>
</dbReference>
<proteinExistence type="predicted"/>
<dbReference type="Pfam" id="PF12680">
    <property type="entry name" value="SnoaL_2"/>
    <property type="match status" value="1"/>
</dbReference>
<organism evidence="2 3">
    <name type="scientific">Candidatus Kaiserbacteria bacterium RIFCSPHIGHO2_02_FULL_50_50</name>
    <dbReference type="NCBI Taxonomy" id="1798492"/>
    <lineage>
        <taxon>Bacteria</taxon>
        <taxon>Candidatus Kaiseribacteriota</taxon>
    </lineage>
</organism>
<comment type="caution">
    <text evidence="2">The sequence shown here is derived from an EMBL/GenBank/DDBJ whole genome shotgun (WGS) entry which is preliminary data.</text>
</comment>
<evidence type="ECO:0000313" key="3">
    <source>
        <dbReference type="Proteomes" id="UP000178794"/>
    </source>
</evidence>
<dbReference type="PANTHER" id="PTHR38436:SF1">
    <property type="entry name" value="ESTER CYCLASE"/>
    <property type="match status" value="1"/>
</dbReference>
<dbReference type="Gene3D" id="3.10.450.50">
    <property type="match status" value="1"/>
</dbReference>
<accession>A0A1F6DCU2</accession>
<gene>
    <name evidence="2" type="ORF">A3C89_01885</name>
</gene>
<name>A0A1F6DCU2_9BACT</name>
<evidence type="ECO:0000313" key="2">
    <source>
        <dbReference type="EMBL" id="OGG59137.1"/>
    </source>
</evidence>